<keyword evidence="3" id="KW-0378">Hydrolase</keyword>
<feature type="compositionally biased region" description="Low complexity" evidence="4">
    <location>
        <begin position="77"/>
        <end position="89"/>
    </location>
</feature>
<comment type="similarity">
    <text evidence="1 3">Belongs to the peptidase A1 family.</text>
</comment>
<evidence type="ECO:0000256" key="2">
    <source>
        <dbReference type="ARBA" id="ARBA00022750"/>
    </source>
</evidence>
<proteinExistence type="inferred from homology"/>
<evidence type="ECO:0000256" key="3">
    <source>
        <dbReference type="RuleBase" id="RU000454"/>
    </source>
</evidence>
<feature type="domain" description="Peptidase A1" evidence="6">
    <location>
        <begin position="102"/>
        <end position="389"/>
    </location>
</feature>
<keyword evidence="8" id="KW-1185">Reference proteome</keyword>
<name>A0ABR4MYV6_9FUNG</name>
<accession>A0ABR4MYV6</accession>
<dbReference type="Proteomes" id="UP001527925">
    <property type="component" value="Unassembled WGS sequence"/>
</dbReference>
<comment type="caution">
    <text evidence="7">The sequence shown here is derived from an EMBL/GenBank/DDBJ whole genome shotgun (WGS) entry which is preliminary data.</text>
</comment>
<gene>
    <name evidence="7" type="ORF">HK105_208111</name>
</gene>
<dbReference type="SUPFAM" id="SSF50630">
    <property type="entry name" value="Acid proteases"/>
    <property type="match status" value="1"/>
</dbReference>
<feature type="chain" id="PRO_5047090603" description="Peptidase A1 domain-containing protein" evidence="5">
    <location>
        <begin position="34"/>
        <end position="392"/>
    </location>
</feature>
<reference evidence="7 8" key="1">
    <citation type="submission" date="2023-09" db="EMBL/GenBank/DDBJ databases">
        <title>Pangenome analysis of Batrachochytrium dendrobatidis and related Chytrids.</title>
        <authorList>
            <person name="Yacoub M.N."/>
            <person name="Stajich J.E."/>
            <person name="James T.Y."/>
        </authorList>
    </citation>
    <scope>NUCLEOTIDE SEQUENCE [LARGE SCALE GENOMIC DNA]</scope>
    <source>
        <strain evidence="7 8">JEL0888</strain>
    </source>
</reference>
<dbReference type="PROSITE" id="PS51767">
    <property type="entry name" value="PEPTIDASE_A1"/>
    <property type="match status" value="1"/>
</dbReference>
<evidence type="ECO:0000313" key="7">
    <source>
        <dbReference type="EMBL" id="KAL2912408.1"/>
    </source>
</evidence>
<dbReference type="Gene3D" id="2.40.70.10">
    <property type="entry name" value="Acid Proteases"/>
    <property type="match status" value="2"/>
</dbReference>
<protein>
    <recommendedName>
        <fullName evidence="6">Peptidase A1 domain-containing protein</fullName>
    </recommendedName>
</protein>
<keyword evidence="2 3" id="KW-0064">Aspartyl protease</keyword>
<evidence type="ECO:0000256" key="4">
    <source>
        <dbReference type="SAM" id="MobiDB-lite"/>
    </source>
</evidence>
<dbReference type="PANTHER" id="PTHR47966">
    <property type="entry name" value="BETA-SITE APP-CLEAVING ENZYME, ISOFORM A-RELATED"/>
    <property type="match status" value="1"/>
</dbReference>
<evidence type="ECO:0000256" key="1">
    <source>
        <dbReference type="ARBA" id="ARBA00007447"/>
    </source>
</evidence>
<sequence>MPAAPALHASTPARLFSVASLALAALVSEQAYAAPLKFKRQSSAPASITLVTNLAFNRNPGGLINQVTVLQQRYGTPAGDSSSGSSDSAPQPPMPAIADAQFYGSVTVGSPAQSFRVLFDTGSSDFWIPSSDCADAPCAAHSQFVSLSSSSFVSTGRSVSTQYGAASTIGTTATDTVVVGPLTLPQCPFVLATSEPDASSKSTAFDGILGLAPSVSSPLSASVFALHLSRGGAEASLDIGAPDSAHFTGELSYTPRTSTTQWKVALDRVRIGDTTLAAASTPAVLDSGITLIGVPPATSDAIHASLKSIPFAGGMHIVPCTGGPDVVLAVAGRTFTLHNEDYVMPYGFGYCVSLFVSLEAPGGAWVLGDAVMRRVYTVFDGAQSRVGFADAV</sequence>
<dbReference type="InterPro" id="IPR033121">
    <property type="entry name" value="PEPTIDASE_A1"/>
</dbReference>
<feature type="signal peptide" evidence="5">
    <location>
        <begin position="1"/>
        <end position="33"/>
    </location>
</feature>
<keyword evidence="3" id="KW-0645">Protease</keyword>
<keyword evidence="5" id="KW-0732">Signal</keyword>
<evidence type="ECO:0000256" key="5">
    <source>
        <dbReference type="SAM" id="SignalP"/>
    </source>
</evidence>
<dbReference type="PRINTS" id="PR00792">
    <property type="entry name" value="PEPSIN"/>
</dbReference>
<evidence type="ECO:0000259" key="6">
    <source>
        <dbReference type="PROSITE" id="PS51767"/>
    </source>
</evidence>
<dbReference type="InterPro" id="IPR001969">
    <property type="entry name" value="Aspartic_peptidase_AS"/>
</dbReference>
<dbReference type="Pfam" id="PF00026">
    <property type="entry name" value="Asp"/>
    <property type="match status" value="1"/>
</dbReference>
<dbReference type="InterPro" id="IPR021109">
    <property type="entry name" value="Peptidase_aspartic_dom_sf"/>
</dbReference>
<evidence type="ECO:0000313" key="8">
    <source>
        <dbReference type="Proteomes" id="UP001527925"/>
    </source>
</evidence>
<dbReference type="PANTHER" id="PTHR47966:SF51">
    <property type="entry name" value="BETA-SITE APP-CLEAVING ENZYME, ISOFORM A-RELATED"/>
    <property type="match status" value="1"/>
</dbReference>
<dbReference type="InterPro" id="IPR001461">
    <property type="entry name" value="Aspartic_peptidase_A1"/>
</dbReference>
<dbReference type="EMBL" id="JADGIZ020000067">
    <property type="protein sequence ID" value="KAL2912408.1"/>
    <property type="molecule type" value="Genomic_DNA"/>
</dbReference>
<feature type="region of interest" description="Disordered" evidence="4">
    <location>
        <begin position="75"/>
        <end position="94"/>
    </location>
</feature>
<dbReference type="PROSITE" id="PS00141">
    <property type="entry name" value="ASP_PROTEASE"/>
    <property type="match status" value="1"/>
</dbReference>
<organism evidence="7 8">
    <name type="scientific">Polyrhizophydium stewartii</name>
    <dbReference type="NCBI Taxonomy" id="2732419"/>
    <lineage>
        <taxon>Eukaryota</taxon>
        <taxon>Fungi</taxon>
        <taxon>Fungi incertae sedis</taxon>
        <taxon>Chytridiomycota</taxon>
        <taxon>Chytridiomycota incertae sedis</taxon>
        <taxon>Chytridiomycetes</taxon>
        <taxon>Rhizophydiales</taxon>
        <taxon>Rhizophydiales incertae sedis</taxon>
        <taxon>Polyrhizophydium</taxon>
    </lineage>
</organism>